<evidence type="ECO:0000313" key="10">
    <source>
        <dbReference type="EMBL" id="RDC65417.1"/>
    </source>
</evidence>
<dbReference type="AlphaFoldDB" id="A0A369QQA5"/>
<reference evidence="10 11" key="1">
    <citation type="submission" date="2018-04" db="EMBL/GenBank/DDBJ databases">
        <title>Adhaeribacter sp. HMF7616 genome sequencing and assembly.</title>
        <authorList>
            <person name="Kang H."/>
            <person name="Kang J."/>
            <person name="Cha I."/>
            <person name="Kim H."/>
            <person name="Joh K."/>
        </authorList>
    </citation>
    <scope>NUCLEOTIDE SEQUENCE [LARGE SCALE GENOMIC DNA]</scope>
    <source>
        <strain evidence="10 11">HMF7616</strain>
    </source>
</reference>
<organism evidence="10 11">
    <name type="scientific">Adhaeribacter pallidiroseus</name>
    <dbReference type="NCBI Taxonomy" id="2072847"/>
    <lineage>
        <taxon>Bacteria</taxon>
        <taxon>Pseudomonadati</taxon>
        <taxon>Bacteroidota</taxon>
        <taxon>Cytophagia</taxon>
        <taxon>Cytophagales</taxon>
        <taxon>Hymenobacteraceae</taxon>
        <taxon>Adhaeribacter</taxon>
    </lineage>
</organism>
<name>A0A369QQA5_9BACT</name>
<evidence type="ECO:0000313" key="11">
    <source>
        <dbReference type="Proteomes" id="UP000253919"/>
    </source>
</evidence>
<gene>
    <name evidence="10" type="ORF">AHMF7616_04047</name>
</gene>
<keyword evidence="3 7" id="KW-0812">Transmembrane</keyword>
<feature type="domain" description="MacB-like periplasmic core" evidence="9">
    <location>
        <begin position="20"/>
        <end position="220"/>
    </location>
</feature>
<feature type="domain" description="ABC3 transporter permease C-terminal" evidence="8">
    <location>
        <begin position="267"/>
        <end position="332"/>
    </location>
</feature>
<proteinExistence type="inferred from homology"/>
<dbReference type="InterPro" id="IPR025857">
    <property type="entry name" value="MacB_PCD"/>
</dbReference>
<keyword evidence="11" id="KW-1185">Reference proteome</keyword>
<comment type="subcellular location">
    <subcellularLocation>
        <location evidence="1">Cell membrane</location>
        <topology evidence="1">Multi-pass membrane protein</topology>
    </subcellularLocation>
</comment>
<dbReference type="GO" id="GO:0022857">
    <property type="term" value="F:transmembrane transporter activity"/>
    <property type="evidence" value="ECO:0007669"/>
    <property type="project" value="TreeGrafter"/>
</dbReference>
<dbReference type="GO" id="GO:0005886">
    <property type="term" value="C:plasma membrane"/>
    <property type="evidence" value="ECO:0007669"/>
    <property type="project" value="UniProtKB-SubCell"/>
</dbReference>
<evidence type="ECO:0000256" key="1">
    <source>
        <dbReference type="ARBA" id="ARBA00004651"/>
    </source>
</evidence>
<dbReference type="Proteomes" id="UP000253919">
    <property type="component" value="Unassembled WGS sequence"/>
</dbReference>
<evidence type="ECO:0000256" key="7">
    <source>
        <dbReference type="SAM" id="Phobius"/>
    </source>
</evidence>
<keyword evidence="2" id="KW-1003">Cell membrane</keyword>
<dbReference type="InterPro" id="IPR050250">
    <property type="entry name" value="Macrolide_Exporter_MacB"/>
</dbReference>
<evidence type="ECO:0000256" key="3">
    <source>
        <dbReference type="ARBA" id="ARBA00022692"/>
    </source>
</evidence>
<accession>A0A369QQA5</accession>
<evidence type="ECO:0000259" key="9">
    <source>
        <dbReference type="Pfam" id="PF12704"/>
    </source>
</evidence>
<evidence type="ECO:0000256" key="4">
    <source>
        <dbReference type="ARBA" id="ARBA00022989"/>
    </source>
</evidence>
<evidence type="ECO:0000259" key="8">
    <source>
        <dbReference type="Pfam" id="PF02687"/>
    </source>
</evidence>
<dbReference type="PANTHER" id="PTHR30572">
    <property type="entry name" value="MEMBRANE COMPONENT OF TRANSPORTER-RELATED"/>
    <property type="match status" value="1"/>
</dbReference>
<keyword evidence="4 7" id="KW-1133">Transmembrane helix</keyword>
<protein>
    <submittedName>
        <fullName evidence="10">Uncharacterized protein</fullName>
    </submittedName>
</protein>
<feature type="transmembrane region" description="Helical" evidence="7">
    <location>
        <begin position="264"/>
        <end position="288"/>
    </location>
</feature>
<keyword evidence="5 7" id="KW-0472">Membrane</keyword>
<comment type="similarity">
    <text evidence="6">Belongs to the ABC-4 integral membrane protein family.</text>
</comment>
<evidence type="ECO:0000256" key="5">
    <source>
        <dbReference type="ARBA" id="ARBA00023136"/>
    </source>
</evidence>
<dbReference type="EMBL" id="QASA01000001">
    <property type="protein sequence ID" value="RDC65417.1"/>
    <property type="molecule type" value="Genomic_DNA"/>
</dbReference>
<feature type="transmembrane region" description="Helical" evidence="7">
    <location>
        <begin position="12"/>
        <end position="30"/>
    </location>
</feature>
<evidence type="ECO:0000256" key="6">
    <source>
        <dbReference type="ARBA" id="ARBA00038076"/>
    </source>
</evidence>
<dbReference type="InterPro" id="IPR003838">
    <property type="entry name" value="ABC3_permease_C"/>
</dbReference>
<dbReference type="Pfam" id="PF02687">
    <property type="entry name" value="FtsX"/>
    <property type="match status" value="1"/>
</dbReference>
<sequence length="332" mass="36928">MSRGYWLRKSLVVGQFSASVVLIIATLVLYRQLQYMQNQDLGFALTQRLVIQSPQVGEEAAITTRTAVLEQQLSQLPYVKNFCQSGIVPGNYYNFGANGIARPGAPADDNKKGYSMGIIDDRYLPTYGIALAAGRNFTHQETTLGWEKSAKLMLNESAARQLGFSSAAAAVGQTVNWGQAYQVVGVMRDYHHQGLRNAIDPIIFLPRRSVGYLTVQLTPGGMSRKLAELEKLYRANYPGNPFEFFFLDERYNEQYQQEQQYGQVFTVASTLAIFIACLGLFGLVAFTTEQRTKEIGIRKVLGASVANILSLISKDFLKLVVLANLLAWPVAW</sequence>
<evidence type="ECO:0000256" key="2">
    <source>
        <dbReference type="ARBA" id="ARBA00022475"/>
    </source>
</evidence>
<dbReference type="Pfam" id="PF12704">
    <property type="entry name" value="MacB_PCD"/>
    <property type="match status" value="1"/>
</dbReference>
<dbReference type="PANTHER" id="PTHR30572:SF4">
    <property type="entry name" value="ABC TRANSPORTER PERMEASE YTRF"/>
    <property type="match status" value="1"/>
</dbReference>
<comment type="caution">
    <text evidence="10">The sequence shown here is derived from an EMBL/GenBank/DDBJ whole genome shotgun (WGS) entry which is preliminary data.</text>
</comment>